<evidence type="ECO:0000313" key="2">
    <source>
        <dbReference type="Proteomes" id="UP001456524"/>
    </source>
</evidence>
<name>A0ABR1XRY1_9PEZI</name>
<protein>
    <submittedName>
        <fullName evidence="1">Uncharacterized protein</fullName>
    </submittedName>
</protein>
<accession>A0ABR1XRY1</accession>
<reference evidence="1 2" key="1">
    <citation type="journal article" date="2022" name="G3 (Bethesda)">
        <title>Enemy or ally: a genomic approach to elucidate the lifestyle of Phyllosticta citrichinaensis.</title>
        <authorList>
            <person name="Buijs V.A."/>
            <person name="Groenewald J.Z."/>
            <person name="Haridas S."/>
            <person name="LaButti K.M."/>
            <person name="Lipzen A."/>
            <person name="Martin F.M."/>
            <person name="Barry K."/>
            <person name="Grigoriev I.V."/>
            <person name="Crous P.W."/>
            <person name="Seidl M.F."/>
        </authorList>
    </citation>
    <scope>NUCLEOTIDE SEQUENCE [LARGE SCALE GENOMIC DNA]</scope>
    <source>
        <strain evidence="1 2">CBS 129764</strain>
    </source>
</reference>
<keyword evidence="2" id="KW-1185">Reference proteome</keyword>
<gene>
    <name evidence="1" type="ORF">IWX90DRAFT_260722</name>
</gene>
<comment type="caution">
    <text evidence="1">The sequence shown here is derived from an EMBL/GenBank/DDBJ whole genome shotgun (WGS) entry which is preliminary data.</text>
</comment>
<dbReference type="Proteomes" id="UP001456524">
    <property type="component" value="Unassembled WGS sequence"/>
</dbReference>
<sequence length="157" mass="16392">MPIPQTVSHCSFLCSPRPARLFRVTCPLPPSAAAADFFGCGASPSSHGVDKETRPRDHHLEIAHGLSLALRLSGSGAALHLLAVLMGISEPPMNAVPAAHTQLVTEDAPRRPAFSPMTSSVSTPIQASFAPVSPAASLLLSPSLVVDMCYSTAPDSW</sequence>
<dbReference type="EMBL" id="JBBWUH010000006">
    <property type="protein sequence ID" value="KAK8164458.1"/>
    <property type="molecule type" value="Genomic_DNA"/>
</dbReference>
<organism evidence="1 2">
    <name type="scientific">Phyllosticta citrichinensis</name>
    <dbReference type="NCBI Taxonomy" id="1130410"/>
    <lineage>
        <taxon>Eukaryota</taxon>
        <taxon>Fungi</taxon>
        <taxon>Dikarya</taxon>
        <taxon>Ascomycota</taxon>
        <taxon>Pezizomycotina</taxon>
        <taxon>Dothideomycetes</taxon>
        <taxon>Dothideomycetes incertae sedis</taxon>
        <taxon>Botryosphaeriales</taxon>
        <taxon>Phyllostictaceae</taxon>
        <taxon>Phyllosticta</taxon>
    </lineage>
</organism>
<proteinExistence type="predicted"/>
<evidence type="ECO:0000313" key="1">
    <source>
        <dbReference type="EMBL" id="KAK8164458.1"/>
    </source>
</evidence>